<evidence type="ECO:0000313" key="1">
    <source>
        <dbReference type="EMBL" id="EFA43038.1"/>
    </source>
</evidence>
<gene>
    <name evidence="1" type="ORF">HMPREF0645_2538</name>
</gene>
<evidence type="ECO:0000313" key="2">
    <source>
        <dbReference type="Proteomes" id="UP000003160"/>
    </source>
</evidence>
<reference evidence="1 2" key="1">
    <citation type="submission" date="2009-10" db="EMBL/GenBank/DDBJ databases">
        <authorList>
            <person name="Qin X."/>
            <person name="Bachman B."/>
            <person name="Battles P."/>
            <person name="Bell A."/>
            <person name="Bess C."/>
            <person name="Bickham C."/>
            <person name="Chaboub L."/>
            <person name="Chen D."/>
            <person name="Coyle M."/>
            <person name="Deiros D.R."/>
            <person name="Dinh H."/>
            <person name="Forbes L."/>
            <person name="Fowler G."/>
            <person name="Francisco L."/>
            <person name="Fu Q."/>
            <person name="Gubbala S."/>
            <person name="Hale W."/>
            <person name="Han Y."/>
            <person name="Hemphill L."/>
            <person name="Highlander S.K."/>
            <person name="Hirani K."/>
            <person name="Hogues M."/>
            <person name="Jackson L."/>
            <person name="Jakkamsetti A."/>
            <person name="Javaid M."/>
            <person name="Jiang H."/>
            <person name="Korchina V."/>
            <person name="Kovar C."/>
            <person name="Lara F."/>
            <person name="Lee S."/>
            <person name="Mata R."/>
            <person name="Mathew T."/>
            <person name="Moen C."/>
            <person name="Morales K."/>
            <person name="Munidasa M."/>
            <person name="Nazareth L."/>
            <person name="Ngo R."/>
            <person name="Nguyen L."/>
            <person name="Okwuonu G."/>
            <person name="Ongeri F."/>
            <person name="Patil S."/>
            <person name="Petrosino J."/>
            <person name="Pham C."/>
            <person name="Pham P."/>
            <person name="Pu L.-L."/>
            <person name="Puazo M."/>
            <person name="Raj R."/>
            <person name="Reid J."/>
            <person name="Rouhana J."/>
            <person name="Saada N."/>
            <person name="Shang Y."/>
            <person name="Simmons D."/>
            <person name="Thornton R."/>
            <person name="Warren J."/>
            <person name="Weissenberger G."/>
            <person name="Zhang J."/>
            <person name="Zhang L."/>
            <person name="Zhou C."/>
            <person name="Zhu D."/>
            <person name="Muzny D."/>
            <person name="Worley K."/>
            <person name="Gibbs R."/>
        </authorList>
    </citation>
    <scope>NUCLEOTIDE SEQUENCE [LARGE SCALE GENOMIC DNA]</scope>
    <source>
        <strain evidence="1 2">DSM 17361</strain>
    </source>
</reference>
<protein>
    <submittedName>
        <fullName evidence="1">Uncharacterized protein</fullName>
    </submittedName>
</protein>
<dbReference type="AlphaFoldDB" id="D1Q003"/>
<proteinExistence type="predicted"/>
<keyword evidence="2" id="KW-1185">Reference proteome</keyword>
<accession>D1Q003</accession>
<dbReference type="Proteomes" id="UP000003160">
    <property type="component" value="Unassembled WGS sequence"/>
</dbReference>
<name>D1Q003_9BACT</name>
<sequence>FGNLSDFSSFSSPKIWLVLFFYIPLHSLSENIRGAIEEAFFEKIYIDREVVQEAIPLFFRLACGFPGNWVYETNRSILFEHSSTGLLFTSMMDKTF</sequence>
<dbReference type="EMBL" id="ACKS01000100">
    <property type="protein sequence ID" value="EFA43038.1"/>
    <property type="molecule type" value="Genomic_DNA"/>
</dbReference>
<comment type="caution">
    <text evidence="1">The sequence shown here is derived from an EMBL/GenBank/DDBJ whole genome shotgun (WGS) entry which is preliminary data.</text>
</comment>
<feature type="non-terminal residue" evidence="1">
    <location>
        <position position="1"/>
    </location>
</feature>
<dbReference type="HOGENOM" id="CLU_2351629_0_0_10"/>
<organism evidence="1 2">
    <name type="scientific">Hallella bergensis DSM 17361</name>
    <dbReference type="NCBI Taxonomy" id="585502"/>
    <lineage>
        <taxon>Bacteria</taxon>
        <taxon>Pseudomonadati</taxon>
        <taxon>Bacteroidota</taxon>
        <taxon>Bacteroidia</taxon>
        <taxon>Bacteroidales</taxon>
        <taxon>Prevotellaceae</taxon>
        <taxon>Hallella</taxon>
    </lineage>
</organism>